<protein>
    <recommendedName>
        <fullName evidence="1">YdhG-like domain-containing protein</fullName>
    </recommendedName>
</protein>
<proteinExistence type="predicted"/>
<evidence type="ECO:0000313" key="3">
    <source>
        <dbReference type="Proteomes" id="UP000184406"/>
    </source>
</evidence>
<gene>
    <name evidence="2" type="ORF">SAMN03080594_111132</name>
</gene>
<dbReference type="OrthoDB" id="670608at2"/>
<dbReference type="RefSeq" id="WP_072865289.1">
    <property type="nucleotide sequence ID" value="NZ_FQUX01000011.1"/>
</dbReference>
<dbReference type="Gene3D" id="3.90.1150.200">
    <property type="match status" value="1"/>
</dbReference>
<name>A0A1M5GMZ7_9FLAO</name>
<dbReference type="Proteomes" id="UP000184406">
    <property type="component" value="Unassembled WGS sequence"/>
</dbReference>
<dbReference type="Pfam" id="PF08818">
    <property type="entry name" value="DUF1801"/>
    <property type="match status" value="1"/>
</dbReference>
<dbReference type="SUPFAM" id="SSF159888">
    <property type="entry name" value="YdhG-like"/>
    <property type="match status" value="1"/>
</dbReference>
<dbReference type="EMBL" id="FQUX01000011">
    <property type="protein sequence ID" value="SHG05073.1"/>
    <property type="molecule type" value="Genomic_DNA"/>
</dbReference>
<dbReference type="InterPro" id="IPR014922">
    <property type="entry name" value="YdhG-like"/>
</dbReference>
<dbReference type="AlphaFoldDB" id="A0A1M5GMZ7"/>
<evidence type="ECO:0000259" key="1">
    <source>
        <dbReference type="Pfam" id="PF08818"/>
    </source>
</evidence>
<sequence>MNPAEEYILNQSEPYRGILLYLQAFIEGTIPGVELKFKYKIPFYYINGKPYCYLNQSKDYVDLGFWNAAHLTVHLEHMNTEGRKMMKSLRYKSLEDIDTTVLKEILADAYSVKDRKFWK</sequence>
<evidence type="ECO:0000313" key="2">
    <source>
        <dbReference type="EMBL" id="SHG05073.1"/>
    </source>
</evidence>
<reference evidence="3" key="1">
    <citation type="submission" date="2016-11" db="EMBL/GenBank/DDBJ databases">
        <authorList>
            <person name="Varghese N."/>
            <person name="Submissions S."/>
        </authorList>
    </citation>
    <scope>NUCLEOTIDE SEQUENCE [LARGE SCALE GENOMIC DNA]</scope>
    <source>
        <strain evidence="3">DSM 17539</strain>
    </source>
</reference>
<feature type="domain" description="YdhG-like" evidence="1">
    <location>
        <begin position="16"/>
        <end position="109"/>
    </location>
</feature>
<organism evidence="2 3">
    <name type="scientific">Arenibacter palladensis</name>
    <dbReference type="NCBI Taxonomy" id="237373"/>
    <lineage>
        <taxon>Bacteria</taxon>
        <taxon>Pseudomonadati</taxon>
        <taxon>Bacteroidota</taxon>
        <taxon>Flavobacteriia</taxon>
        <taxon>Flavobacteriales</taxon>
        <taxon>Flavobacteriaceae</taxon>
        <taxon>Arenibacter</taxon>
    </lineage>
</organism>
<accession>A0A1M5GMZ7</accession>
<keyword evidence="3" id="KW-1185">Reference proteome</keyword>